<feature type="domain" description="HpcH/HpaI aldolase/citrate lyase" evidence="4">
    <location>
        <begin position="13"/>
        <end position="44"/>
    </location>
</feature>
<dbReference type="Pfam" id="PF03328">
    <property type="entry name" value="HpcH_HpaI"/>
    <property type="match status" value="1"/>
</dbReference>
<reference evidence="5" key="1">
    <citation type="submission" date="2018-05" db="EMBL/GenBank/DDBJ databases">
        <authorList>
            <person name="Lanie J.A."/>
            <person name="Ng W.-L."/>
            <person name="Kazmierczak K.M."/>
            <person name="Andrzejewski T.M."/>
            <person name="Davidsen T.M."/>
            <person name="Wayne K.J."/>
            <person name="Tettelin H."/>
            <person name="Glass J.I."/>
            <person name="Rusch D."/>
            <person name="Podicherti R."/>
            <person name="Tsui H.-C.T."/>
            <person name="Winkler M.E."/>
        </authorList>
    </citation>
    <scope>NUCLEOTIDE SEQUENCE</scope>
</reference>
<evidence type="ECO:0000256" key="1">
    <source>
        <dbReference type="ARBA" id="ARBA00005568"/>
    </source>
</evidence>
<protein>
    <recommendedName>
        <fullName evidence="4">HpcH/HpaI aldolase/citrate lyase domain-containing protein</fullName>
    </recommendedName>
</protein>
<dbReference type="GO" id="GO:0046872">
    <property type="term" value="F:metal ion binding"/>
    <property type="evidence" value="ECO:0007669"/>
    <property type="project" value="UniProtKB-KW"/>
</dbReference>
<evidence type="ECO:0000259" key="4">
    <source>
        <dbReference type="Pfam" id="PF03328"/>
    </source>
</evidence>
<dbReference type="InterPro" id="IPR040442">
    <property type="entry name" value="Pyrv_kinase-like_dom_sf"/>
</dbReference>
<evidence type="ECO:0000313" key="5">
    <source>
        <dbReference type="EMBL" id="SVC71015.1"/>
    </source>
</evidence>
<dbReference type="GO" id="GO:0016832">
    <property type="term" value="F:aldehyde-lyase activity"/>
    <property type="evidence" value="ECO:0007669"/>
    <property type="project" value="TreeGrafter"/>
</dbReference>
<evidence type="ECO:0000256" key="2">
    <source>
        <dbReference type="ARBA" id="ARBA00022723"/>
    </source>
</evidence>
<gene>
    <name evidence="5" type="ORF">METZ01_LOCUS323869</name>
</gene>
<accession>A0A382PEG6</accession>
<keyword evidence="2" id="KW-0479">Metal-binding</keyword>
<comment type="similarity">
    <text evidence="1">Belongs to the HpcH/HpaI aldolase family.</text>
</comment>
<sequence>MFEKKLSSRVLTIGSWITLGHPAIAEIMARVGFDWLVVDLEHSVISIDVAGDLIRIIDPCGVAPFSLRVRLRATL</sequence>
<dbReference type="Gene3D" id="3.20.20.60">
    <property type="entry name" value="Phosphoenolpyruvate-binding domains"/>
    <property type="match status" value="1"/>
</dbReference>
<dbReference type="AlphaFoldDB" id="A0A382PEG6"/>
<dbReference type="InterPro" id="IPR005000">
    <property type="entry name" value="Aldolase/citrate-lyase_domain"/>
</dbReference>
<name>A0A382PEG6_9ZZZZ</name>
<dbReference type="InterPro" id="IPR050251">
    <property type="entry name" value="HpcH-HpaI_aldolase"/>
</dbReference>
<organism evidence="5">
    <name type="scientific">marine metagenome</name>
    <dbReference type="NCBI Taxonomy" id="408172"/>
    <lineage>
        <taxon>unclassified sequences</taxon>
        <taxon>metagenomes</taxon>
        <taxon>ecological metagenomes</taxon>
    </lineage>
</organism>
<dbReference type="PANTHER" id="PTHR30502">
    <property type="entry name" value="2-KETO-3-DEOXY-L-RHAMNONATE ALDOLASE"/>
    <property type="match status" value="1"/>
</dbReference>
<dbReference type="PANTHER" id="PTHR30502:SF0">
    <property type="entry name" value="PHOSPHOENOLPYRUVATE CARBOXYLASE FAMILY PROTEIN"/>
    <property type="match status" value="1"/>
</dbReference>
<keyword evidence="3" id="KW-0456">Lyase</keyword>
<dbReference type="GO" id="GO:0005737">
    <property type="term" value="C:cytoplasm"/>
    <property type="evidence" value="ECO:0007669"/>
    <property type="project" value="TreeGrafter"/>
</dbReference>
<proteinExistence type="inferred from homology"/>
<dbReference type="EMBL" id="UINC01106386">
    <property type="protein sequence ID" value="SVC71015.1"/>
    <property type="molecule type" value="Genomic_DNA"/>
</dbReference>
<dbReference type="InterPro" id="IPR015813">
    <property type="entry name" value="Pyrv/PenolPyrv_kinase-like_dom"/>
</dbReference>
<evidence type="ECO:0000256" key="3">
    <source>
        <dbReference type="ARBA" id="ARBA00023239"/>
    </source>
</evidence>
<dbReference type="SUPFAM" id="SSF51621">
    <property type="entry name" value="Phosphoenolpyruvate/pyruvate domain"/>
    <property type="match status" value="1"/>
</dbReference>